<dbReference type="AlphaFoldDB" id="A0A370GBJ7"/>
<dbReference type="EMBL" id="QQAW01000002">
    <property type="protein sequence ID" value="RDI39373.1"/>
    <property type="molecule type" value="Genomic_DNA"/>
</dbReference>
<comment type="caution">
    <text evidence="1">The sequence shown here is derived from an EMBL/GenBank/DDBJ whole genome shotgun (WGS) entry which is preliminary data.</text>
</comment>
<sequence>MIVKTINWSISPNGFSVEMLWRSRHGCCVTLVCDQLSVLADIDTLRRGADFHRSADGPAGNGVRPEALLIPIGTNDPAPVSRLRLRRQGEIRTRIQTGQNSTPIDIIHL</sequence>
<proteinExistence type="predicted"/>
<protein>
    <submittedName>
        <fullName evidence="1">Uncharacterized protein</fullName>
    </submittedName>
</protein>
<dbReference type="Proteomes" id="UP000254958">
    <property type="component" value="Unassembled WGS sequence"/>
</dbReference>
<accession>A0A370GBJ7</accession>
<gene>
    <name evidence="1" type="ORF">C7453_102160</name>
</gene>
<name>A0A370GBJ7_GLULI</name>
<evidence type="ECO:0000313" key="2">
    <source>
        <dbReference type="Proteomes" id="UP000254958"/>
    </source>
</evidence>
<reference evidence="1 2" key="1">
    <citation type="submission" date="2018-07" db="EMBL/GenBank/DDBJ databases">
        <title>Genomic Encyclopedia of Type Strains, Phase IV (KMG-IV): sequencing the most valuable type-strain genomes for metagenomic binning, comparative biology and taxonomic classification.</title>
        <authorList>
            <person name="Goeker M."/>
        </authorList>
    </citation>
    <scope>NUCLEOTIDE SEQUENCE [LARGE SCALE GENOMIC DNA]</scope>
    <source>
        <strain evidence="1 2">DSM 5603</strain>
    </source>
</reference>
<keyword evidence="2" id="KW-1185">Reference proteome</keyword>
<organism evidence="1 2">
    <name type="scientific">Gluconacetobacter liquefaciens</name>
    <name type="common">Acetobacter liquefaciens</name>
    <dbReference type="NCBI Taxonomy" id="89584"/>
    <lineage>
        <taxon>Bacteria</taxon>
        <taxon>Pseudomonadati</taxon>
        <taxon>Pseudomonadota</taxon>
        <taxon>Alphaproteobacteria</taxon>
        <taxon>Acetobacterales</taxon>
        <taxon>Acetobacteraceae</taxon>
        <taxon>Gluconacetobacter</taxon>
    </lineage>
</organism>
<evidence type="ECO:0000313" key="1">
    <source>
        <dbReference type="EMBL" id="RDI39373.1"/>
    </source>
</evidence>